<dbReference type="Proteomes" id="UP000236333">
    <property type="component" value="Unassembled WGS sequence"/>
</dbReference>
<feature type="compositionally biased region" description="Basic and acidic residues" evidence="1">
    <location>
        <begin position="191"/>
        <end position="211"/>
    </location>
</feature>
<feature type="region of interest" description="Disordered" evidence="1">
    <location>
        <begin position="179"/>
        <end position="240"/>
    </location>
</feature>
<organism evidence="2 3">
    <name type="scientific">Tetrabaena socialis</name>
    <dbReference type="NCBI Taxonomy" id="47790"/>
    <lineage>
        <taxon>Eukaryota</taxon>
        <taxon>Viridiplantae</taxon>
        <taxon>Chlorophyta</taxon>
        <taxon>core chlorophytes</taxon>
        <taxon>Chlorophyceae</taxon>
        <taxon>CS clade</taxon>
        <taxon>Chlamydomonadales</taxon>
        <taxon>Tetrabaenaceae</taxon>
        <taxon>Tetrabaena</taxon>
    </lineage>
</organism>
<reference evidence="2 3" key="1">
    <citation type="journal article" date="2017" name="Mol. Biol. Evol.">
        <title>The 4-celled Tetrabaena socialis nuclear genome reveals the essential components for genetic control of cell number at the origin of multicellularity in the volvocine lineage.</title>
        <authorList>
            <person name="Featherston J."/>
            <person name="Arakaki Y."/>
            <person name="Hanschen E.R."/>
            <person name="Ferris P.J."/>
            <person name="Michod R.E."/>
            <person name="Olson B.J.S.C."/>
            <person name="Nozaki H."/>
            <person name="Durand P.M."/>
        </authorList>
    </citation>
    <scope>NUCLEOTIDE SEQUENCE [LARGE SCALE GENOMIC DNA]</scope>
    <source>
        <strain evidence="2 3">NIES-571</strain>
    </source>
</reference>
<sequence length="240" mass="25500">MMAFSESVDLTAQLLTVKHAVDAGTLFPQHAFARGGVGHFLCTGQSRAGLNRLPQAASQAAALSLTARGRLQSTRSGAGGSEADSSISGFSLISTDPISVGATPAWEAGTAQHAANFVASCRTMRPTDIRAGSKWASMSYFENSPREVARHMAKMDHLQAVGDAIKAADRQTEQARHNIWAEQQRGTFRRQRLEQVRGRPPSERAAGKAEPEAAAAAPGPRHLADPRTRRSVPGQPGLSP</sequence>
<evidence type="ECO:0000313" key="2">
    <source>
        <dbReference type="EMBL" id="PNH08267.1"/>
    </source>
</evidence>
<name>A0A2J8A6Y3_9CHLO</name>
<dbReference type="AlphaFoldDB" id="A0A2J8A6Y3"/>
<dbReference type="OrthoDB" id="542469at2759"/>
<accession>A0A2J8A6Y3</accession>
<evidence type="ECO:0000313" key="3">
    <source>
        <dbReference type="Proteomes" id="UP000236333"/>
    </source>
</evidence>
<gene>
    <name evidence="2" type="ORF">TSOC_005189</name>
</gene>
<protein>
    <submittedName>
        <fullName evidence="2">Uncharacterized protein</fullName>
    </submittedName>
</protein>
<comment type="caution">
    <text evidence="2">The sequence shown here is derived from an EMBL/GenBank/DDBJ whole genome shotgun (WGS) entry which is preliminary data.</text>
</comment>
<dbReference type="EMBL" id="PGGS01000137">
    <property type="protein sequence ID" value="PNH08267.1"/>
    <property type="molecule type" value="Genomic_DNA"/>
</dbReference>
<feature type="compositionally biased region" description="Low complexity" evidence="1">
    <location>
        <begin position="212"/>
        <end position="221"/>
    </location>
</feature>
<keyword evidence="3" id="KW-1185">Reference proteome</keyword>
<evidence type="ECO:0000256" key="1">
    <source>
        <dbReference type="SAM" id="MobiDB-lite"/>
    </source>
</evidence>
<proteinExistence type="predicted"/>